<evidence type="ECO:0000256" key="1">
    <source>
        <dbReference type="ARBA" id="ARBA00022679"/>
    </source>
</evidence>
<dbReference type="InterPro" id="IPR000182">
    <property type="entry name" value="GNAT_dom"/>
</dbReference>
<evidence type="ECO:0000313" key="4">
    <source>
        <dbReference type="EMBL" id="TQM04193.1"/>
    </source>
</evidence>
<dbReference type="EMBL" id="VFPA01000005">
    <property type="protein sequence ID" value="TQM04193.1"/>
    <property type="molecule type" value="Genomic_DNA"/>
</dbReference>
<organism evidence="4 5">
    <name type="scientific">Pseudonocardia kunmingensis</name>
    <dbReference type="NCBI Taxonomy" id="630975"/>
    <lineage>
        <taxon>Bacteria</taxon>
        <taxon>Bacillati</taxon>
        <taxon>Actinomycetota</taxon>
        <taxon>Actinomycetes</taxon>
        <taxon>Pseudonocardiales</taxon>
        <taxon>Pseudonocardiaceae</taxon>
        <taxon>Pseudonocardia</taxon>
    </lineage>
</organism>
<dbReference type="CDD" id="cd04301">
    <property type="entry name" value="NAT_SF"/>
    <property type="match status" value="1"/>
</dbReference>
<dbReference type="PANTHER" id="PTHR43877:SF2">
    <property type="entry name" value="AMINOALKYLPHOSPHONATE N-ACETYLTRANSFERASE-RELATED"/>
    <property type="match status" value="1"/>
</dbReference>
<feature type="domain" description="N-acetyltransferase" evidence="3">
    <location>
        <begin position="18"/>
        <end position="160"/>
    </location>
</feature>
<dbReference type="AlphaFoldDB" id="A0A543D4D5"/>
<dbReference type="Proteomes" id="UP000315677">
    <property type="component" value="Unassembled WGS sequence"/>
</dbReference>
<dbReference type="SUPFAM" id="SSF55729">
    <property type="entry name" value="Acyl-CoA N-acyltransferases (Nat)"/>
    <property type="match status" value="1"/>
</dbReference>
<evidence type="ECO:0000313" key="5">
    <source>
        <dbReference type="Proteomes" id="UP000315677"/>
    </source>
</evidence>
<sequence>MREPEIETAAPGSPAGAAVLRAYMTDIVGRYQGRQATTDEVDAALRDHPPVGLAPPEGVFLLARDGDDVVGCAGMQVLPGGVGEVRRVFVEPRARGRGIGTRLLRELERHAAVRGVTRLRLDTRHDLVEARALYARLGYAEVAPFNVGPYAEHWFAKELPSGQELAGADVPSSSPRM</sequence>
<keyword evidence="2" id="KW-0012">Acyltransferase</keyword>
<dbReference type="PROSITE" id="PS51186">
    <property type="entry name" value="GNAT"/>
    <property type="match status" value="1"/>
</dbReference>
<dbReference type="InterPro" id="IPR016181">
    <property type="entry name" value="Acyl_CoA_acyltransferase"/>
</dbReference>
<comment type="caution">
    <text evidence="4">The sequence shown here is derived from an EMBL/GenBank/DDBJ whole genome shotgun (WGS) entry which is preliminary data.</text>
</comment>
<keyword evidence="5" id="KW-1185">Reference proteome</keyword>
<accession>A0A543D4D5</accession>
<dbReference type="GO" id="GO:0016747">
    <property type="term" value="F:acyltransferase activity, transferring groups other than amino-acyl groups"/>
    <property type="evidence" value="ECO:0007669"/>
    <property type="project" value="InterPro"/>
</dbReference>
<dbReference type="RefSeq" id="WP_246106999.1">
    <property type="nucleotide sequence ID" value="NZ_VFPA01000005.1"/>
</dbReference>
<keyword evidence="1 4" id="KW-0808">Transferase</keyword>
<dbReference type="PANTHER" id="PTHR43877">
    <property type="entry name" value="AMINOALKYLPHOSPHONATE N-ACETYLTRANSFERASE-RELATED-RELATED"/>
    <property type="match status" value="1"/>
</dbReference>
<proteinExistence type="predicted"/>
<evidence type="ECO:0000256" key="2">
    <source>
        <dbReference type="ARBA" id="ARBA00023315"/>
    </source>
</evidence>
<dbReference type="Pfam" id="PF00583">
    <property type="entry name" value="Acetyltransf_1"/>
    <property type="match status" value="1"/>
</dbReference>
<name>A0A543D4D5_9PSEU</name>
<evidence type="ECO:0000259" key="3">
    <source>
        <dbReference type="PROSITE" id="PS51186"/>
    </source>
</evidence>
<protein>
    <submittedName>
        <fullName evidence="4">Acetyltransferase (GNAT) family protein</fullName>
    </submittedName>
</protein>
<dbReference type="Gene3D" id="3.40.630.30">
    <property type="match status" value="1"/>
</dbReference>
<reference evidence="4 5" key="1">
    <citation type="submission" date="2019-06" db="EMBL/GenBank/DDBJ databases">
        <title>Sequencing the genomes of 1000 actinobacteria strains.</title>
        <authorList>
            <person name="Klenk H.-P."/>
        </authorList>
    </citation>
    <scope>NUCLEOTIDE SEQUENCE [LARGE SCALE GENOMIC DNA]</scope>
    <source>
        <strain evidence="4 5">DSM 45301</strain>
    </source>
</reference>
<dbReference type="InterPro" id="IPR050832">
    <property type="entry name" value="Bact_Acetyltransf"/>
</dbReference>
<gene>
    <name evidence="4" type="ORF">FB558_7224</name>
</gene>